<dbReference type="InterPro" id="IPR018487">
    <property type="entry name" value="Hemopexin-like_repeat"/>
</dbReference>
<sequence length="350" mass="39352">MNTDTYLFLSTENTKYSEQLYAAYTDYPQPINKNWPNLPTDFQRHIDDVINFNGYLYFFKGSQYLKFDIAKEQVSDGPKPIVEGWPGLKGTEFENGIDAATELMDIKKTNLTDVVCFFKDGDCIDYTVSSHTIHQNSIATRWKMAGKYVGFAENLDAAVLWRTRGHHFIYFFKGNSNTRFNLELNAIDHELLSIQTNWKGVTFKKVQAAVSVDTDLLGSDRGNDRGGSCGGECGINDTGKHCFQLPYSIRFGLAAYVNTDIHQQIIKIYIDDLLVDILTRKGTDNVIGIKTYTSGKGKVCIEIEGDNKPCKLRYAYNTFDGKPGIAVIGAENGTNNNYNDSVVVLNWPLV</sequence>
<feature type="domain" description="Calcium-mediated lectin" evidence="1">
    <location>
        <begin position="243"/>
        <end position="349"/>
    </location>
</feature>
<organism evidence="2 3">
    <name type="scientific">Photorhabdus bodei</name>
    <dbReference type="NCBI Taxonomy" id="2029681"/>
    <lineage>
        <taxon>Bacteria</taxon>
        <taxon>Pseudomonadati</taxon>
        <taxon>Pseudomonadota</taxon>
        <taxon>Gammaproteobacteria</taxon>
        <taxon>Enterobacterales</taxon>
        <taxon>Morganellaceae</taxon>
        <taxon>Photorhabdus</taxon>
    </lineage>
</organism>
<dbReference type="Pfam" id="PF07472">
    <property type="entry name" value="PA-IIL"/>
    <property type="match status" value="1"/>
</dbReference>
<dbReference type="Pfam" id="PF00045">
    <property type="entry name" value="Hemopexin"/>
    <property type="match status" value="1"/>
</dbReference>
<dbReference type="RefSeq" id="WP_271867456.1">
    <property type="nucleotide sequence ID" value="NZ_JAQMFO010000037.1"/>
</dbReference>
<dbReference type="Proteomes" id="UP001212996">
    <property type="component" value="Unassembled WGS sequence"/>
</dbReference>
<name>A0AAW6BN75_9GAMM</name>
<reference evidence="2" key="1">
    <citation type="submission" date="2023-01" db="EMBL/GenBank/DDBJ databases">
        <title>Genome sequencing of Photorhabdus bodei 09-20.</title>
        <authorList>
            <person name="Kalindamar S."/>
            <person name="Kumru S."/>
        </authorList>
    </citation>
    <scope>NUCLEOTIDE SEQUENCE</scope>
    <source>
        <strain evidence="2">09-20</strain>
    </source>
</reference>
<dbReference type="PROSITE" id="PS51642">
    <property type="entry name" value="HEMOPEXIN_2"/>
    <property type="match status" value="2"/>
</dbReference>
<dbReference type="SMART" id="SM00120">
    <property type="entry name" value="HX"/>
    <property type="match status" value="2"/>
</dbReference>
<comment type="caution">
    <text evidence="2">The sequence shown here is derived from an EMBL/GenBank/DDBJ whole genome shotgun (WGS) entry which is preliminary data.</text>
</comment>
<dbReference type="EMBL" id="JAQMFO010000037">
    <property type="protein sequence ID" value="MDB6374125.1"/>
    <property type="molecule type" value="Genomic_DNA"/>
</dbReference>
<dbReference type="Gene3D" id="2.60.120.400">
    <property type="entry name" value="Calcium-mediated lectin"/>
    <property type="match status" value="1"/>
</dbReference>
<dbReference type="Gene3D" id="2.110.10.10">
    <property type="entry name" value="Hemopexin-like domain"/>
    <property type="match status" value="2"/>
</dbReference>
<proteinExistence type="predicted"/>
<evidence type="ECO:0000313" key="2">
    <source>
        <dbReference type="EMBL" id="MDB6374125.1"/>
    </source>
</evidence>
<accession>A0AAW6BN75</accession>
<dbReference type="SUPFAM" id="SSF50923">
    <property type="entry name" value="Hemopexin-like domain"/>
    <property type="match status" value="2"/>
</dbReference>
<evidence type="ECO:0000313" key="3">
    <source>
        <dbReference type="Proteomes" id="UP001212996"/>
    </source>
</evidence>
<dbReference type="SUPFAM" id="SSF82026">
    <property type="entry name" value="Calcium-mediated lectin"/>
    <property type="match status" value="1"/>
</dbReference>
<protein>
    <submittedName>
        <fullName evidence="2">Fucose-binding lectin II</fullName>
    </submittedName>
</protein>
<evidence type="ECO:0000259" key="1">
    <source>
        <dbReference type="Pfam" id="PF07472"/>
    </source>
</evidence>
<dbReference type="InterPro" id="IPR036684">
    <property type="entry name" value="Ca_lectin_sf"/>
</dbReference>
<gene>
    <name evidence="2" type="ORF">PH362_19910</name>
</gene>
<dbReference type="AlphaFoldDB" id="A0AAW6BN75"/>
<dbReference type="InterPro" id="IPR036375">
    <property type="entry name" value="Hemopexin-like_dom_sf"/>
</dbReference>
<dbReference type="InterPro" id="IPR010907">
    <property type="entry name" value="Ca-mediated_lectin"/>
</dbReference>